<gene>
    <name evidence="1" type="ORF">DPMN_054285</name>
</gene>
<dbReference type="Proteomes" id="UP000828390">
    <property type="component" value="Unassembled WGS sequence"/>
</dbReference>
<sequence>MQFCVSEGCTKSAAGYGMVLRASGNNGVLFEMMNSRLSNKYTFEAQNSEAGDHHANVGLDKLTRSLVLALGVCYHACLGSTEAPKIQEKWSPNVLEIHVY</sequence>
<comment type="caution">
    <text evidence="1">The sequence shown here is derived from an EMBL/GenBank/DDBJ whole genome shotgun (WGS) entry which is preliminary data.</text>
</comment>
<dbReference type="AlphaFoldDB" id="A0A9D4CQE5"/>
<keyword evidence="2" id="KW-1185">Reference proteome</keyword>
<reference evidence="1" key="1">
    <citation type="journal article" date="2019" name="bioRxiv">
        <title>The Genome of the Zebra Mussel, Dreissena polymorpha: A Resource for Invasive Species Research.</title>
        <authorList>
            <person name="McCartney M.A."/>
            <person name="Auch B."/>
            <person name="Kono T."/>
            <person name="Mallez S."/>
            <person name="Zhang Y."/>
            <person name="Obille A."/>
            <person name="Becker A."/>
            <person name="Abrahante J.E."/>
            <person name="Garbe J."/>
            <person name="Badalamenti J.P."/>
            <person name="Herman A."/>
            <person name="Mangelson H."/>
            <person name="Liachko I."/>
            <person name="Sullivan S."/>
            <person name="Sone E.D."/>
            <person name="Koren S."/>
            <person name="Silverstein K.A.T."/>
            <person name="Beckman K.B."/>
            <person name="Gohl D.M."/>
        </authorList>
    </citation>
    <scope>NUCLEOTIDE SEQUENCE</scope>
    <source>
        <strain evidence="1">Duluth1</strain>
        <tissue evidence="1">Whole animal</tissue>
    </source>
</reference>
<name>A0A9D4CQE5_DREPO</name>
<dbReference type="EMBL" id="JAIWYP010000012">
    <property type="protein sequence ID" value="KAH3728331.1"/>
    <property type="molecule type" value="Genomic_DNA"/>
</dbReference>
<proteinExistence type="predicted"/>
<accession>A0A9D4CQE5</accession>
<reference evidence="1" key="2">
    <citation type="submission" date="2020-11" db="EMBL/GenBank/DDBJ databases">
        <authorList>
            <person name="McCartney M.A."/>
            <person name="Auch B."/>
            <person name="Kono T."/>
            <person name="Mallez S."/>
            <person name="Becker A."/>
            <person name="Gohl D.M."/>
            <person name="Silverstein K.A.T."/>
            <person name="Koren S."/>
            <person name="Bechman K.B."/>
            <person name="Herman A."/>
            <person name="Abrahante J.E."/>
            <person name="Garbe J."/>
        </authorList>
    </citation>
    <scope>NUCLEOTIDE SEQUENCE</scope>
    <source>
        <strain evidence="1">Duluth1</strain>
        <tissue evidence="1">Whole animal</tissue>
    </source>
</reference>
<evidence type="ECO:0000313" key="2">
    <source>
        <dbReference type="Proteomes" id="UP000828390"/>
    </source>
</evidence>
<evidence type="ECO:0000313" key="1">
    <source>
        <dbReference type="EMBL" id="KAH3728331.1"/>
    </source>
</evidence>
<organism evidence="1 2">
    <name type="scientific">Dreissena polymorpha</name>
    <name type="common">Zebra mussel</name>
    <name type="synonym">Mytilus polymorpha</name>
    <dbReference type="NCBI Taxonomy" id="45954"/>
    <lineage>
        <taxon>Eukaryota</taxon>
        <taxon>Metazoa</taxon>
        <taxon>Spiralia</taxon>
        <taxon>Lophotrochozoa</taxon>
        <taxon>Mollusca</taxon>
        <taxon>Bivalvia</taxon>
        <taxon>Autobranchia</taxon>
        <taxon>Heteroconchia</taxon>
        <taxon>Euheterodonta</taxon>
        <taxon>Imparidentia</taxon>
        <taxon>Neoheterodontei</taxon>
        <taxon>Myida</taxon>
        <taxon>Dreissenoidea</taxon>
        <taxon>Dreissenidae</taxon>
        <taxon>Dreissena</taxon>
    </lineage>
</organism>
<protein>
    <submittedName>
        <fullName evidence="1">Uncharacterized protein</fullName>
    </submittedName>
</protein>